<name>A0ABQ8DC27_BRANA</name>
<organism evidence="1 2">
    <name type="scientific">Brassica napus</name>
    <name type="common">Rape</name>
    <dbReference type="NCBI Taxonomy" id="3708"/>
    <lineage>
        <taxon>Eukaryota</taxon>
        <taxon>Viridiplantae</taxon>
        <taxon>Streptophyta</taxon>
        <taxon>Embryophyta</taxon>
        <taxon>Tracheophyta</taxon>
        <taxon>Spermatophyta</taxon>
        <taxon>Magnoliopsida</taxon>
        <taxon>eudicotyledons</taxon>
        <taxon>Gunneridae</taxon>
        <taxon>Pentapetalae</taxon>
        <taxon>rosids</taxon>
        <taxon>malvids</taxon>
        <taxon>Brassicales</taxon>
        <taxon>Brassicaceae</taxon>
        <taxon>Brassiceae</taxon>
        <taxon>Brassica</taxon>
    </lineage>
</organism>
<dbReference type="Proteomes" id="UP000824890">
    <property type="component" value="Unassembled WGS sequence"/>
</dbReference>
<comment type="caution">
    <text evidence="1">The sequence shown here is derived from an EMBL/GenBank/DDBJ whole genome shotgun (WGS) entry which is preliminary data.</text>
</comment>
<protein>
    <submittedName>
        <fullName evidence="1">Uncharacterized protein</fullName>
    </submittedName>
</protein>
<evidence type="ECO:0000313" key="2">
    <source>
        <dbReference type="Proteomes" id="UP000824890"/>
    </source>
</evidence>
<reference evidence="1 2" key="1">
    <citation type="submission" date="2021-05" db="EMBL/GenBank/DDBJ databases">
        <title>Genome Assembly of Synthetic Allotetraploid Brassica napus Reveals Homoeologous Exchanges between Subgenomes.</title>
        <authorList>
            <person name="Davis J.T."/>
        </authorList>
    </citation>
    <scope>NUCLEOTIDE SEQUENCE [LARGE SCALE GENOMIC DNA]</scope>
    <source>
        <strain evidence="2">cv. Da-Ae</strain>
        <tissue evidence="1">Seedling</tissue>
    </source>
</reference>
<evidence type="ECO:0000313" key="1">
    <source>
        <dbReference type="EMBL" id="KAH0926363.1"/>
    </source>
</evidence>
<sequence>VRIPLQNHLFERLSVSAIVVGGSSAIPFSLICTIELASTIGAITTIDWITETVLIPSLDPQVSSSSVGRWDVKAVGDLLDRECVRPDVILAEGDEDSDDEDDDTVLLQWDKNEDDVVADVESGGIVAEEELQLLNKPNHVSTPEEAENQCGKAGCGQVLHEPFLNTCWCCPNFFILFTNFKMSCCNGMVLVRPSSCTTAELSPPPTLSLKQVLNQSGLYVSGSVADMVGIKFHCKTKNLIICFYVAEEFLVHGKIGIVKHDDEDVCKARHACGGDRTMIFADVLGRTLSGRHLLSSRRYFRRIAWHQGLRGWKHDKAKRHSIEEFQRSQELFSKLMNSRYKPDIARCCKDVLKTG</sequence>
<gene>
    <name evidence="1" type="ORF">HID58_018619</name>
</gene>
<dbReference type="EMBL" id="JAGKQM010000005">
    <property type="protein sequence ID" value="KAH0926363.1"/>
    <property type="molecule type" value="Genomic_DNA"/>
</dbReference>
<accession>A0ABQ8DC27</accession>
<keyword evidence="2" id="KW-1185">Reference proteome</keyword>
<proteinExistence type="predicted"/>
<feature type="non-terminal residue" evidence="1">
    <location>
        <position position="1"/>
    </location>
</feature>